<evidence type="ECO:0000256" key="1">
    <source>
        <dbReference type="ARBA" id="ARBA00022729"/>
    </source>
</evidence>
<dbReference type="Proteomes" id="UP001155840">
    <property type="component" value="Unassembled WGS sequence"/>
</dbReference>
<dbReference type="RefSeq" id="WP_167127589.1">
    <property type="nucleotide sequence ID" value="NZ_JAANCM010000002.1"/>
</dbReference>
<evidence type="ECO:0000259" key="2">
    <source>
        <dbReference type="Pfam" id="PF13778"/>
    </source>
</evidence>
<keyword evidence="1" id="KW-0732">Signal</keyword>
<dbReference type="Pfam" id="PF13778">
    <property type="entry name" value="DUF4174"/>
    <property type="match status" value="1"/>
</dbReference>
<evidence type="ECO:0000313" key="4">
    <source>
        <dbReference type="Proteomes" id="UP001155840"/>
    </source>
</evidence>
<dbReference type="AlphaFoldDB" id="A0AA44CBK3"/>
<gene>
    <name evidence="3" type="ORF">G8E10_05125</name>
</gene>
<sequence length="139" mass="15316">MLKSLMTEIFGVGPHPEETSGNLHDLQWEKRVLVIFSDPAGTKSDSQLHGLMGDKDALRQRDLAVFTVDGNDVRPEFGSDVVPQAHTLRKELGCAPGTFAVVLVGKDGHVKSHFDDVVDPDVLFAEIDSMPMRQAEIHR</sequence>
<evidence type="ECO:0000313" key="3">
    <source>
        <dbReference type="EMBL" id="NHT75137.1"/>
    </source>
</evidence>
<name>A0AA44CBK3_9HYPH</name>
<proteinExistence type="predicted"/>
<feature type="domain" description="DUF4174" evidence="2">
    <location>
        <begin position="23"/>
        <end position="136"/>
    </location>
</feature>
<dbReference type="InterPro" id="IPR025232">
    <property type="entry name" value="DUF4174"/>
</dbReference>
<keyword evidence="4" id="KW-1185">Reference proteome</keyword>
<dbReference type="EMBL" id="JAANCM010000002">
    <property type="protein sequence ID" value="NHT75137.1"/>
    <property type="molecule type" value="Genomic_DNA"/>
</dbReference>
<comment type="caution">
    <text evidence="3">The sequence shown here is derived from an EMBL/GenBank/DDBJ whole genome shotgun (WGS) entry which is preliminary data.</text>
</comment>
<reference evidence="3" key="1">
    <citation type="submission" date="2020-03" db="EMBL/GenBank/DDBJ databases">
        <title>Ferranicluibacter endophyticum gen. nov., sp. nov., a new genus isolated from Rubus ulmifolius Schott. stem.</title>
        <authorList>
            <person name="Roca-Couso R."/>
            <person name="Flores-Felix J.D."/>
            <person name="Igual J.M."/>
            <person name="Rivas R."/>
        </authorList>
    </citation>
    <scope>NUCLEOTIDE SEQUENCE</scope>
    <source>
        <strain evidence="3">CRRU44</strain>
    </source>
</reference>
<organism evidence="3 4">
    <name type="scientific">Ferranicluibacter rubi</name>
    <dbReference type="NCBI Taxonomy" id="2715133"/>
    <lineage>
        <taxon>Bacteria</taxon>
        <taxon>Pseudomonadati</taxon>
        <taxon>Pseudomonadota</taxon>
        <taxon>Alphaproteobacteria</taxon>
        <taxon>Hyphomicrobiales</taxon>
        <taxon>Rhizobiaceae</taxon>
        <taxon>Ferranicluibacter</taxon>
    </lineage>
</organism>
<protein>
    <submittedName>
        <fullName evidence="3">DUF4174 domain-containing protein</fullName>
    </submittedName>
</protein>
<accession>A0AA44CBK3</accession>